<evidence type="ECO:0000313" key="4">
    <source>
        <dbReference type="WBParaSite" id="DME_0000752501-mRNA-1"/>
    </source>
</evidence>
<dbReference type="WBParaSite" id="DME_0000752501-mRNA-1">
    <property type="protein sequence ID" value="DME_0000752501-mRNA-1"/>
    <property type="gene ID" value="DME_0000752501"/>
</dbReference>
<proteinExistence type="predicted"/>
<dbReference type="AlphaFoldDB" id="A0A158Q5J1"/>
<sequence length="309" mass="35550">MLAIITGKFAGGPGSRKGIIIGELATQFNFTSLNIENIIFDHLANKLSIAEHQCLNIQKLIEDDPTLITLEWVLSEMAKEILANINNKFIIDIIPNLLSILKSDSFCKKDQTPILEKFEREFPIICAMHINVVDEIMFTDEFIKNNNAGEIASSNLKQPKNDEYNEKYFKIRIEKYCKCSLPFIEYFEKSNRIVRLNICSLTTTREIIENLKKIFVSIGFSKCKNDTKTILFAYDELQLVDIDLTPYKFERIYLNDVVNNDTNSLAFKLNLLRKHINMLVTERSNFLVFLGDIGDVSNKATRTRARIDT</sequence>
<dbReference type="Proteomes" id="UP000038040">
    <property type="component" value="Unplaced"/>
</dbReference>
<dbReference type="SUPFAM" id="SSF52540">
    <property type="entry name" value="P-loop containing nucleoside triphosphate hydrolases"/>
    <property type="match status" value="1"/>
</dbReference>
<gene>
    <name evidence="1" type="ORF">DME_LOCUS1792</name>
</gene>
<dbReference type="EMBL" id="UYYG01000032">
    <property type="protein sequence ID" value="VDN51819.1"/>
    <property type="molecule type" value="Genomic_DNA"/>
</dbReference>
<name>A0A158Q5J1_DRAME</name>
<dbReference type="OrthoDB" id="5829348at2759"/>
<dbReference type="InterPro" id="IPR027417">
    <property type="entry name" value="P-loop_NTPase"/>
</dbReference>
<dbReference type="Proteomes" id="UP000274756">
    <property type="component" value="Unassembled WGS sequence"/>
</dbReference>
<evidence type="ECO:0000313" key="1">
    <source>
        <dbReference type="EMBL" id="VDN51819.1"/>
    </source>
</evidence>
<accession>A0A158Q5J1</accession>
<keyword evidence="3" id="KW-1185">Reference proteome</keyword>
<evidence type="ECO:0000313" key="2">
    <source>
        <dbReference type="Proteomes" id="UP000038040"/>
    </source>
</evidence>
<dbReference type="STRING" id="318479.A0A158Q5J1"/>
<protein>
    <submittedName>
        <fullName evidence="4">Adenylate kinase</fullName>
    </submittedName>
</protein>
<reference evidence="1 3" key="2">
    <citation type="submission" date="2018-11" db="EMBL/GenBank/DDBJ databases">
        <authorList>
            <consortium name="Pathogen Informatics"/>
        </authorList>
    </citation>
    <scope>NUCLEOTIDE SEQUENCE [LARGE SCALE GENOMIC DNA]</scope>
</reference>
<reference evidence="4" key="1">
    <citation type="submission" date="2016-04" db="UniProtKB">
        <authorList>
            <consortium name="WormBaseParasite"/>
        </authorList>
    </citation>
    <scope>IDENTIFICATION</scope>
</reference>
<evidence type="ECO:0000313" key="3">
    <source>
        <dbReference type="Proteomes" id="UP000274756"/>
    </source>
</evidence>
<dbReference type="Gene3D" id="3.40.50.300">
    <property type="entry name" value="P-loop containing nucleotide triphosphate hydrolases"/>
    <property type="match status" value="1"/>
</dbReference>
<organism evidence="2 4">
    <name type="scientific">Dracunculus medinensis</name>
    <name type="common">Guinea worm</name>
    <dbReference type="NCBI Taxonomy" id="318479"/>
    <lineage>
        <taxon>Eukaryota</taxon>
        <taxon>Metazoa</taxon>
        <taxon>Ecdysozoa</taxon>
        <taxon>Nematoda</taxon>
        <taxon>Chromadorea</taxon>
        <taxon>Rhabditida</taxon>
        <taxon>Spirurina</taxon>
        <taxon>Dracunculoidea</taxon>
        <taxon>Dracunculidae</taxon>
        <taxon>Dracunculus</taxon>
    </lineage>
</organism>